<dbReference type="Pfam" id="PF07690">
    <property type="entry name" value="MFS_1"/>
    <property type="match status" value="1"/>
</dbReference>
<dbReference type="PANTHER" id="PTHR43596:SF1">
    <property type="entry name" value="ADP,ATP CARRIER PROTEIN"/>
    <property type="match status" value="1"/>
</dbReference>
<dbReference type="Gene3D" id="1.20.1250.20">
    <property type="entry name" value="MFS general substrate transporter like domains"/>
    <property type="match status" value="1"/>
</dbReference>
<feature type="transmembrane region" description="Helical" evidence="4">
    <location>
        <begin position="58"/>
        <end position="75"/>
    </location>
</feature>
<reference evidence="6" key="1">
    <citation type="journal article" date="2019" name="Int. J. Syst. Evol. Microbiol.">
        <title>The Global Catalogue of Microorganisms (GCM) 10K type strain sequencing project: providing services to taxonomists for standard genome sequencing and annotation.</title>
        <authorList>
            <consortium name="The Broad Institute Genomics Platform"/>
            <consortium name="The Broad Institute Genome Sequencing Center for Infectious Disease"/>
            <person name="Wu L."/>
            <person name="Ma J."/>
        </authorList>
    </citation>
    <scope>NUCLEOTIDE SEQUENCE [LARGE SCALE GENOMIC DNA]</scope>
    <source>
        <strain evidence="6">CGMCC 4.1467</strain>
    </source>
</reference>
<evidence type="ECO:0000256" key="1">
    <source>
        <dbReference type="ARBA" id="ARBA00022692"/>
    </source>
</evidence>
<gene>
    <name evidence="5" type="ORF">ACFQY0_11525</name>
</gene>
<feature type="transmembrane region" description="Helical" evidence="4">
    <location>
        <begin position="191"/>
        <end position="210"/>
    </location>
</feature>
<keyword evidence="2 4" id="KW-1133">Transmembrane helix</keyword>
<feature type="transmembrane region" description="Helical" evidence="4">
    <location>
        <begin position="280"/>
        <end position="300"/>
    </location>
</feature>
<evidence type="ECO:0000256" key="4">
    <source>
        <dbReference type="SAM" id="Phobius"/>
    </source>
</evidence>
<dbReference type="Proteomes" id="UP001596472">
    <property type="component" value="Unassembled WGS sequence"/>
</dbReference>
<sequence>MNDKPLFTRLTQIEPSEVRAALVSFLFIFMLMASYFIMKPVRDALPSDWGSVSTAQQWTITFLVSTVAVSIYNFLSARFSPQAIVPAVFAFFAATFFLIFCAYKIGVSDTSLGRMFLKWGITNGFLGKVFYVWSSVFSLFHVSVFWSFLSQIYKKEESKRIFSFINTGASAGAIFGPSLLLLFPIGNKVEYILLITSVVLLATLPLIRLLNKEATKAGKQDLSQVKLSPNPFKGFKEFITHKRLLGIAAFIFVFTGISAFLYGIQLDWLADYSEEQRTRILSVVELVTNSLTILIGFFFTNRLVRRFGLPVSLGIVPFVLAILLIALSFNPAIFLFFAFQVIRRAGNYAVTRPSREILFTAVDKEARFRTKPIIDVAVYRGGDVFWIWIVAFCSDKLGFGVTGLLLATAFVCLLLATIGFVLGRNHARESVTEESGEEVTVPG</sequence>
<protein>
    <submittedName>
        <fullName evidence="5">NTP/NDP exchange transporter</fullName>
    </submittedName>
</protein>
<feature type="transmembrane region" description="Helical" evidence="4">
    <location>
        <begin position="397"/>
        <end position="422"/>
    </location>
</feature>
<feature type="transmembrane region" description="Helical" evidence="4">
    <location>
        <begin position="161"/>
        <end position="185"/>
    </location>
</feature>
<dbReference type="InterPro" id="IPR036259">
    <property type="entry name" value="MFS_trans_sf"/>
</dbReference>
<accession>A0ABW2L8L5</accession>
<evidence type="ECO:0000256" key="2">
    <source>
        <dbReference type="ARBA" id="ARBA00022989"/>
    </source>
</evidence>
<organism evidence="5 6">
    <name type="scientific">Haloferula chungangensis</name>
    <dbReference type="NCBI Taxonomy" id="1048331"/>
    <lineage>
        <taxon>Bacteria</taxon>
        <taxon>Pseudomonadati</taxon>
        <taxon>Verrucomicrobiota</taxon>
        <taxon>Verrucomicrobiia</taxon>
        <taxon>Verrucomicrobiales</taxon>
        <taxon>Verrucomicrobiaceae</taxon>
        <taxon>Haloferula</taxon>
    </lineage>
</organism>
<evidence type="ECO:0000313" key="6">
    <source>
        <dbReference type="Proteomes" id="UP001596472"/>
    </source>
</evidence>
<dbReference type="InterPro" id="IPR011701">
    <property type="entry name" value="MFS"/>
</dbReference>
<comment type="caution">
    <text evidence="5">The sequence shown here is derived from an EMBL/GenBank/DDBJ whole genome shotgun (WGS) entry which is preliminary data.</text>
</comment>
<dbReference type="EMBL" id="JBHTBS010000005">
    <property type="protein sequence ID" value="MFC7337811.1"/>
    <property type="molecule type" value="Genomic_DNA"/>
</dbReference>
<evidence type="ECO:0000256" key="3">
    <source>
        <dbReference type="ARBA" id="ARBA00023136"/>
    </source>
</evidence>
<keyword evidence="1 4" id="KW-0812">Transmembrane</keyword>
<keyword evidence="3 4" id="KW-0472">Membrane</keyword>
<dbReference type="RefSeq" id="WP_379712462.1">
    <property type="nucleotide sequence ID" value="NZ_JBHTBS010000005.1"/>
</dbReference>
<feature type="transmembrane region" description="Helical" evidence="4">
    <location>
        <begin position="125"/>
        <end position="149"/>
    </location>
</feature>
<feature type="transmembrane region" description="Helical" evidence="4">
    <location>
        <begin position="307"/>
        <end position="327"/>
    </location>
</feature>
<proteinExistence type="predicted"/>
<feature type="transmembrane region" description="Helical" evidence="4">
    <location>
        <begin position="244"/>
        <end position="264"/>
    </location>
</feature>
<dbReference type="SUPFAM" id="SSF103473">
    <property type="entry name" value="MFS general substrate transporter"/>
    <property type="match status" value="1"/>
</dbReference>
<keyword evidence="6" id="KW-1185">Reference proteome</keyword>
<name>A0ABW2L8L5_9BACT</name>
<feature type="transmembrane region" description="Helical" evidence="4">
    <location>
        <begin position="87"/>
        <end position="105"/>
    </location>
</feature>
<feature type="transmembrane region" description="Helical" evidence="4">
    <location>
        <begin position="20"/>
        <end position="38"/>
    </location>
</feature>
<dbReference type="PANTHER" id="PTHR43596">
    <property type="entry name" value="ADP,ATP CARRIER PROTEIN"/>
    <property type="match status" value="1"/>
</dbReference>
<evidence type="ECO:0000313" key="5">
    <source>
        <dbReference type="EMBL" id="MFC7337811.1"/>
    </source>
</evidence>